<organism evidence="2 3">
    <name type="scientific">Solimonas marina</name>
    <dbReference type="NCBI Taxonomy" id="2714601"/>
    <lineage>
        <taxon>Bacteria</taxon>
        <taxon>Pseudomonadati</taxon>
        <taxon>Pseudomonadota</taxon>
        <taxon>Gammaproteobacteria</taxon>
        <taxon>Nevskiales</taxon>
        <taxon>Nevskiaceae</taxon>
        <taxon>Solimonas</taxon>
    </lineage>
</organism>
<feature type="region of interest" description="Disordered" evidence="1">
    <location>
        <begin position="185"/>
        <end position="271"/>
    </location>
</feature>
<keyword evidence="3" id="KW-1185">Reference proteome</keyword>
<feature type="compositionally biased region" description="Basic and acidic residues" evidence="1">
    <location>
        <begin position="222"/>
        <end position="271"/>
    </location>
</feature>
<dbReference type="EMBL" id="JAAVXB010000016">
    <property type="protein sequence ID" value="NKF24542.1"/>
    <property type="molecule type" value="Genomic_DNA"/>
</dbReference>
<proteinExistence type="predicted"/>
<evidence type="ECO:0000256" key="1">
    <source>
        <dbReference type="SAM" id="MobiDB-lite"/>
    </source>
</evidence>
<evidence type="ECO:0000313" key="2">
    <source>
        <dbReference type="EMBL" id="NKF24542.1"/>
    </source>
</evidence>
<sequence length="377" mass="42965">MALVAATLAVHAALADTEPATAEPQAQDGQQNMLQLLDQLDQLDKTDRSDFDAAIERVYQCSDKEDFKCADQQLKRAGALVYDDAAKQSLAQASKYRSERYQFMKDEKERVAMQERMSECSDSCPISREYKQCVNGNRSPHSCDEPQQQYQGPSTLDMLNSALIGMKQNMEQSFAQQQAQLKQQQQMLAEQRRQREQAQEERRRQIERQRQQQTAAAEQQEAELKRMREQQELARRRAEEKQKRELAARQVREAREREQQARELARQQQEAEKEQRKANYLAQLKQGARLRGMSCYGGKYVAGALPKIRPTEVECVDVHFTVQCPNSSTIVHRGVLHNIVSNGEASCYGDSAEVPKTLACDAEDFVVRAAEVTGCQL</sequence>
<dbReference type="RefSeq" id="WP_168149847.1">
    <property type="nucleotide sequence ID" value="NZ_JAAVXB010000016.1"/>
</dbReference>
<feature type="compositionally biased region" description="Basic and acidic residues" evidence="1">
    <location>
        <begin position="190"/>
        <end position="210"/>
    </location>
</feature>
<protein>
    <submittedName>
        <fullName evidence="2">DUF1682 domain-containing protein</fullName>
    </submittedName>
</protein>
<evidence type="ECO:0000313" key="3">
    <source>
        <dbReference type="Proteomes" id="UP000653472"/>
    </source>
</evidence>
<name>A0A969WC88_9GAMM</name>
<accession>A0A969WC88</accession>
<comment type="caution">
    <text evidence="2">The sequence shown here is derived from an EMBL/GenBank/DDBJ whole genome shotgun (WGS) entry which is preliminary data.</text>
</comment>
<gene>
    <name evidence="2" type="ORF">G7Y82_19700</name>
</gene>
<dbReference type="Proteomes" id="UP000653472">
    <property type="component" value="Unassembled WGS sequence"/>
</dbReference>
<reference evidence="2" key="1">
    <citation type="submission" date="2020-03" db="EMBL/GenBank/DDBJ databases">
        <title>Solimonas marina sp. nov., isolated from deep seawater of the Pacific Ocean.</title>
        <authorList>
            <person name="Liu X."/>
            <person name="Lai Q."/>
            <person name="Sun F."/>
            <person name="Gai Y."/>
            <person name="Li G."/>
            <person name="Shao Z."/>
        </authorList>
    </citation>
    <scope>NUCLEOTIDE SEQUENCE</scope>
    <source>
        <strain evidence="2">C16B3</strain>
    </source>
</reference>
<dbReference type="AlphaFoldDB" id="A0A969WC88"/>